<dbReference type="Proteomes" id="UP001596456">
    <property type="component" value="Unassembled WGS sequence"/>
</dbReference>
<keyword evidence="2" id="KW-0675">Receptor</keyword>
<gene>
    <name evidence="2" type="ORF">ACFQPS_11405</name>
</gene>
<dbReference type="InterPro" id="IPR000157">
    <property type="entry name" value="TIR_dom"/>
</dbReference>
<comment type="caution">
    <text evidence="2">The sequence shown here is derived from an EMBL/GenBank/DDBJ whole genome shotgun (WGS) entry which is preliminary data.</text>
</comment>
<proteinExistence type="predicted"/>
<keyword evidence="3" id="KW-1185">Reference proteome</keyword>
<evidence type="ECO:0000313" key="3">
    <source>
        <dbReference type="Proteomes" id="UP001596456"/>
    </source>
</evidence>
<dbReference type="Gene3D" id="3.40.50.10140">
    <property type="entry name" value="Toll/interleukin-1 receptor homology (TIR) domain"/>
    <property type="match status" value="1"/>
</dbReference>
<name>A0ABW2KUN8_9PROT</name>
<evidence type="ECO:0000313" key="2">
    <source>
        <dbReference type="EMBL" id="MFC7333772.1"/>
    </source>
</evidence>
<dbReference type="RefSeq" id="WP_377359063.1">
    <property type="nucleotide sequence ID" value="NZ_JBHTCM010000010.1"/>
</dbReference>
<dbReference type="SMART" id="SM00255">
    <property type="entry name" value="TIR"/>
    <property type="match status" value="1"/>
</dbReference>
<protein>
    <submittedName>
        <fullName evidence="2">Toll/interleukin-1 receptor domain-containing protein</fullName>
    </submittedName>
</protein>
<feature type="domain" description="TIR" evidence="1">
    <location>
        <begin position="2"/>
        <end position="158"/>
    </location>
</feature>
<accession>A0ABW2KUN8</accession>
<sequence>MAHRIFLSHNHNDKPLVEAVALRLAAIFGQDQVFYDSWSIRPGDGIIDRMNKGLESPEFVFFFVSANSLASGMVKLEWQNALYGASKGKIQIVPVRVDGSEMPPVLKQTLYIDMHTIGLEAAISQIVSLTQGHASFTPQHQGFSNLTFVQTTYSDGSIEVTVQASHLIEPNPNFAFVTQNAEAEIGWEMKNKQPFIGGFNKDAFKFINGGTAHVVSMRPVGGALTPSYPLRVTFTKKGSKPIDILAVFHQKGETEWVPVPMAQPQWI</sequence>
<reference evidence="3" key="1">
    <citation type="journal article" date="2019" name="Int. J. Syst. Evol. Microbiol.">
        <title>The Global Catalogue of Microorganisms (GCM) 10K type strain sequencing project: providing services to taxonomists for standard genome sequencing and annotation.</title>
        <authorList>
            <consortium name="The Broad Institute Genomics Platform"/>
            <consortium name="The Broad Institute Genome Sequencing Center for Infectious Disease"/>
            <person name="Wu L."/>
            <person name="Ma J."/>
        </authorList>
    </citation>
    <scope>NUCLEOTIDE SEQUENCE [LARGE SCALE GENOMIC DNA]</scope>
    <source>
        <strain evidence="3">CGMCC 1.16275</strain>
    </source>
</reference>
<organism evidence="2 3">
    <name type="scientific">Rhodocista pekingensis</name>
    <dbReference type="NCBI Taxonomy" id="201185"/>
    <lineage>
        <taxon>Bacteria</taxon>
        <taxon>Pseudomonadati</taxon>
        <taxon>Pseudomonadota</taxon>
        <taxon>Alphaproteobacteria</taxon>
        <taxon>Rhodospirillales</taxon>
        <taxon>Azospirillaceae</taxon>
        <taxon>Rhodocista</taxon>
    </lineage>
</organism>
<dbReference type="InterPro" id="IPR035897">
    <property type="entry name" value="Toll_tir_struct_dom_sf"/>
</dbReference>
<dbReference type="EMBL" id="JBHTCM010000010">
    <property type="protein sequence ID" value="MFC7333772.1"/>
    <property type="molecule type" value="Genomic_DNA"/>
</dbReference>
<dbReference type="SUPFAM" id="SSF52200">
    <property type="entry name" value="Toll/Interleukin receptor TIR domain"/>
    <property type="match status" value="1"/>
</dbReference>
<evidence type="ECO:0000259" key="1">
    <source>
        <dbReference type="SMART" id="SM00255"/>
    </source>
</evidence>
<dbReference type="Pfam" id="PF13676">
    <property type="entry name" value="TIR_2"/>
    <property type="match status" value="1"/>
</dbReference>